<dbReference type="Proteomes" id="UP001432027">
    <property type="component" value="Unassembled WGS sequence"/>
</dbReference>
<gene>
    <name evidence="8" type="ORF">PENTCL1PPCAC_18398</name>
</gene>
<name>A0AAV5TP65_9BILA</name>
<keyword evidence="5" id="KW-0285">Flavoprotein</keyword>
<keyword evidence="9" id="KW-1185">Reference proteome</keyword>
<dbReference type="EC" id="1.5.5.2" evidence="5"/>
<comment type="similarity">
    <text evidence="2 5">Belongs to the proline oxidase family.</text>
</comment>
<feature type="compositionally biased region" description="Pro residues" evidence="6">
    <location>
        <begin position="30"/>
        <end position="43"/>
    </location>
</feature>
<proteinExistence type="inferred from homology"/>
<comment type="catalytic activity">
    <reaction evidence="5">
        <text>L-proline + a quinone = (S)-1-pyrroline-5-carboxylate + a quinol + H(+)</text>
        <dbReference type="Rhea" id="RHEA:23784"/>
        <dbReference type="ChEBI" id="CHEBI:15378"/>
        <dbReference type="ChEBI" id="CHEBI:17388"/>
        <dbReference type="ChEBI" id="CHEBI:24646"/>
        <dbReference type="ChEBI" id="CHEBI:60039"/>
        <dbReference type="ChEBI" id="CHEBI:132124"/>
        <dbReference type="EC" id="1.5.5.2"/>
    </reaction>
</comment>
<organism evidence="8 9">
    <name type="scientific">Pristionchus entomophagus</name>
    <dbReference type="NCBI Taxonomy" id="358040"/>
    <lineage>
        <taxon>Eukaryota</taxon>
        <taxon>Metazoa</taxon>
        <taxon>Ecdysozoa</taxon>
        <taxon>Nematoda</taxon>
        <taxon>Chromadorea</taxon>
        <taxon>Rhabditida</taxon>
        <taxon>Rhabditina</taxon>
        <taxon>Diplogasteromorpha</taxon>
        <taxon>Diplogasteroidea</taxon>
        <taxon>Neodiplogasteridae</taxon>
        <taxon>Pristionchus</taxon>
    </lineage>
</organism>
<feature type="region of interest" description="Disordered" evidence="6">
    <location>
        <begin position="23"/>
        <end position="43"/>
    </location>
</feature>
<feature type="domain" description="EF-hand" evidence="7">
    <location>
        <begin position="317"/>
        <end position="352"/>
    </location>
</feature>
<dbReference type="PANTHER" id="PTHR13914:SF0">
    <property type="entry name" value="PROLINE DEHYDROGENASE 1, MITOCHONDRIAL"/>
    <property type="match status" value="1"/>
</dbReference>
<evidence type="ECO:0000259" key="7">
    <source>
        <dbReference type="PROSITE" id="PS50222"/>
    </source>
</evidence>
<accession>A0AAV5TP65</accession>
<dbReference type="Gene3D" id="3.20.20.220">
    <property type="match status" value="2"/>
</dbReference>
<evidence type="ECO:0000256" key="5">
    <source>
        <dbReference type="RuleBase" id="RU364054"/>
    </source>
</evidence>
<dbReference type="InterPro" id="IPR029041">
    <property type="entry name" value="FAD-linked_oxidoreductase-like"/>
</dbReference>
<dbReference type="AlphaFoldDB" id="A0AAV5TP65"/>
<dbReference type="InterPro" id="IPR011992">
    <property type="entry name" value="EF-hand-dom_pair"/>
</dbReference>
<evidence type="ECO:0000313" key="8">
    <source>
        <dbReference type="EMBL" id="GMS96223.1"/>
    </source>
</evidence>
<dbReference type="InterPro" id="IPR015659">
    <property type="entry name" value="Proline_oxidase"/>
</dbReference>
<dbReference type="EMBL" id="BTSX01000004">
    <property type="protein sequence ID" value="GMS96223.1"/>
    <property type="molecule type" value="Genomic_DNA"/>
</dbReference>
<dbReference type="PROSITE" id="PS50222">
    <property type="entry name" value="EF_HAND_2"/>
    <property type="match status" value="1"/>
</dbReference>
<keyword evidence="4 5" id="KW-0642">Proline metabolism</keyword>
<dbReference type="InterPro" id="IPR002872">
    <property type="entry name" value="Proline_DH_dom"/>
</dbReference>
<dbReference type="GO" id="GO:0005509">
    <property type="term" value="F:calcium ion binding"/>
    <property type="evidence" value="ECO:0007669"/>
    <property type="project" value="InterPro"/>
</dbReference>
<evidence type="ECO:0000256" key="1">
    <source>
        <dbReference type="ARBA" id="ARBA00004739"/>
    </source>
</evidence>
<evidence type="ECO:0000313" key="9">
    <source>
        <dbReference type="Proteomes" id="UP001432027"/>
    </source>
</evidence>
<dbReference type="Pfam" id="PF01619">
    <property type="entry name" value="Pro_dh"/>
    <property type="match status" value="1"/>
</dbReference>
<comment type="caution">
    <text evidence="8">The sequence shown here is derived from an EMBL/GenBank/DDBJ whole genome shotgun (WGS) entry which is preliminary data.</text>
</comment>
<comment type="pathway">
    <text evidence="1">Amino-acid degradation; L-proline degradation into L-glutamate; L-glutamate from L-proline: step 1/2.</text>
</comment>
<dbReference type="InterPro" id="IPR002048">
    <property type="entry name" value="EF_hand_dom"/>
</dbReference>
<dbReference type="SUPFAM" id="SSF51730">
    <property type="entry name" value="FAD-linked oxidoreductase"/>
    <property type="match status" value="1"/>
</dbReference>
<dbReference type="GO" id="GO:0010133">
    <property type="term" value="P:L-proline catabolic process to L-glutamate"/>
    <property type="evidence" value="ECO:0007669"/>
    <property type="project" value="TreeGrafter"/>
</dbReference>
<dbReference type="FunFam" id="3.20.20.220:FF:000012">
    <property type="entry name" value="Proline dehydrogenase"/>
    <property type="match status" value="1"/>
</dbReference>
<evidence type="ECO:0000256" key="3">
    <source>
        <dbReference type="ARBA" id="ARBA00023002"/>
    </source>
</evidence>
<protein>
    <recommendedName>
        <fullName evidence="5">Proline dehydrogenase</fullName>
        <ecNumber evidence="5">1.5.5.2</ecNumber>
    </recommendedName>
</protein>
<comment type="function">
    <text evidence="5">Converts proline to delta-1-pyrroline-5-carboxylate.</text>
</comment>
<evidence type="ECO:0000256" key="2">
    <source>
        <dbReference type="ARBA" id="ARBA00005869"/>
    </source>
</evidence>
<dbReference type="GO" id="GO:0005739">
    <property type="term" value="C:mitochondrion"/>
    <property type="evidence" value="ECO:0007669"/>
    <property type="project" value="TreeGrafter"/>
</dbReference>
<evidence type="ECO:0000256" key="4">
    <source>
        <dbReference type="ARBA" id="ARBA00023062"/>
    </source>
</evidence>
<reference evidence="8" key="1">
    <citation type="submission" date="2023-10" db="EMBL/GenBank/DDBJ databases">
        <title>Genome assembly of Pristionchus species.</title>
        <authorList>
            <person name="Yoshida K."/>
            <person name="Sommer R.J."/>
        </authorList>
    </citation>
    <scope>NUCLEOTIDE SEQUENCE</scope>
    <source>
        <strain evidence="8">RS0144</strain>
    </source>
</reference>
<dbReference type="PANTHER" id="PTHR13914">
    <property type="entry name" value="PROLINE OXIDASE"/>
    <property type="match status" value="1"/>
</dbReference>
<dbReference type="SUPFAM" id="SSF47473">
    <property type="entry name" value="EF-hand"/>
    <property type="match status" value="1"/>
</dbReference>
<dbReference type="GO" id="GO:0071949">
    <property type="term" value="F:FAD binding"/>
    <property type="evidence" value="ECO:0007669"/>
    <property type="project" value="TreeGrafter"/>
</dbReference>
<sequence>MRLLVASRHMSRSPAVIRLLASQASQPASGQPPPSPSPSSPASPPITFLPVNAALAKEIEDKFAALDPSFRNTKEAFKSKSNLDLMRALVVLRMCAVKPLVKNNQIVLASMRRILGKSLFKKALKNSFYGHFVAGETTEEVGHTIERLKRFGVKSILDYSVESDLSHDEAEQKTNATSSMEADVSPPAIVDTGVVDSATVDLTHERYSAHKDFADRRVNVHAARTYIYEGEKACDINRDVFCESIDAVAKASGGEGFAAIKITALGRPALLLRLSESIAQTHNFFKALTGDSLGGLQIKRISKDQFAQKLKNFGVKIDKEIIEQWFETVDFDKDGLVDFHGWDQLLEDNQKLGQMFKVLNIKTGKLEPLIQNLTPQEEQEFTNMIQRTVEVAEYGIARGIRLMVDAEQTYFQPAISRMAVAMMKKYNKDRGNIFNTYQAYLKNALDDMECDMQKARREGWHFGAKLVRGAYMDQERARAEAIGYEDPINENYEVTGRQYERCLTRIADELARRGRGNVSVMIASHNEDTVRFATNLMRERGIAPSERIMCFAQLYGMCDQVSFSLGQAGYSVYKYLPYGPVEDVLPYLSRRALENGSVIEKAKVERGMLSSELWRRISGGQFTYKP</sequence>
<comment type="cofactor">
    <cofactor evidence="5">
        <name>FAD</name>
        <dbReference type="ChEBI" id="CHEBI:57692"/>
    </cofactor>
</comment>
<evidence type="ECO:0000256" key="6">
    <source>
        <dbReference type="SAM" id="MobiDB-lite"/>
    </source>
</evidence>
<dbReference type="GO" id="GO:0004657">
    <property type="term" value="F:proline dehydrogenase activity"/>
    <property type="evidence" value="ECO:0007669"/>
    <property type="project" value="UniProtKB-EC"/>
</dbReference>
<keyword evidence="5" id="KW-0274">FAD</keyword>
<keyword evidence="3 5" id="KW-0560">Oxidoreductase</keyword>